<dbReference type="Gene3D" id="3.30.70.100">
    <property type="match status" value="1"/>
</dbReference>
<dbReference type="Proteomes" id="UP000011885">
    <property type="component" value="Unassembled WGS sequence"/>
</dbReference>
<name>M5UG23_9BACT</name>
<dbReference type="PATRIC" id="fig|1263870.3.peg.1852"/>
<dbReference type="GO" id="GO:0009882">
    <property type="term" value="F:blue light photoreceptor activity"/>
    <property type="evidence" value="ECO:0007669"/>
    <property type="project" value="InterPro"/>
</dbReference>
<dbReference type="EMBL" id="ANOH01000121">
    <property type="protein sequence ID" value="EMI56786.1"/>
    <property type="molecule type" value="Genomic_DNA"/>
</dbReference>
<accession>M5UG23</accession>
<dbReference type="PROSITE" id="PS50925">
    <property type="entry name" value="BLUF"/>
    <property type="match status" value="1"/>
</dbReference>
<dbReference type="GO" id="GO:0071949">
    <property type="term" value="F:FAD binding"/>
    <property type="evidence" value="ECO:0007669"/>
    <property type="project" value="InterPro"/>
</dbReference>
<dbReference type="Pfam" id="PF04940">
    <property type="entry name" value="BLUF"/>
    <property type="match status" value="1"/>
</dbReference>
<organism evidence="2 3">
    <name type="scientific">Rhodopirellula sallentina SM41</name>
    <dbReference type="NCBI Taxonomy" id="1263870"/>
    <lineage>
        <taxon>Bacteria</taxon>
        <taxon>Pseudomonadati</taxon>
        <taxon>Planctomycetota</taxon>
        <taxon>Planctomycetia</taxon>
        <taxon>Pirellulales</taxon>
        <taxon>Pirellulaceae</taxon>
        <taxon>Rhodopirellula</taxon>
    </lineage>
</organism>
<dbReference type="SUPFAM" id="SSF54975">
    <property type="entry name" value="Acylphosphatase/BLUF domain-like"/>
    <property type="match status" value="1"/>
</dbReference>
<keyword evidence="3" id="KW-1185">Reference proteome</keyword>
<dbReference type="AlphaFoldDB" id="M5UG23"/>
<comment type="caution">
    <text evidence="2">The sequence shown here is derived from an EMBL/GenBank/DDBJ whole genome shotgun (WGS) entry which is preliminary data.</text>
</comment>
<proteinExistence type="predicted"/>
<dbReference type="SMART" id="SM01034">
    <property type="entry name" value="BLUF"/>
    <property type="match status" value="1"/>
</dbReference>
<feature type="domain" description="BLUF" evidence="1">
    <location>
        <begin position="1"/>
        <end position="77"/>
    </location>
</feature>
<sequence length="130" mass="15455">MESFLQIRREARDINQRDGITGILAFGEGRFMQILEGDQETVSQTYARIVLDSRHHSCKLIQFTFCPERFFEGWTMRHLTVQKEMLEEIEFFEEFQPHLWSAERCLSFALKYTVWARQNRPESSSELTIA</sequence>
<gene>
    <name evidence="2" type="ORF">RSSM_01729</name>
</gene>
<evidence type="ECO:0000313" key="3">
    <source>
        <dbReference type="Proteomes" id="UP000011885"/>
    </source>
</evidence>
<reference evidence="2 3" key="1">
    <citation type="journal article" date="2013" name="Mar. Genomics">
        <title>Expression of sulfatases in Rhodopirellula baltica and the diversity of sulfatases in the genus Rhodopirellula.</title>
        <authorList>
            <person name="Wegner C.E."/>
            <person name="Richter-Heitmann T."/>
            <person name="Klindworth A."/>
            <person name="Klockow C."/>
            <person name="Richter M."/>
            <person name="Achstetter T."/>
            <person name="Glockner F.O."/>
            <person name="Harder J."/>
        </authorList>
    </citation>
    <scope>NUCLEOTIDE SEQUENCE [LARGE SCALE GENOMIC DNA]</scope>
    <source>
        <strain evidence="2 3">SM41</strain>
    </source>
</reference>
<protein>
    <submittedName>
        <fullName evidence="2">BLUF domain protein</fullName>
    </submittedName>
</protein>
<dbReference type="InterPro" id="IPR036046">
    <property type="entry name" value="Acylphosphatase-like_dom_sf"/>
</dbReference>
<dbReference type="InterPro" id="IPR007024">
    <property type="entry name" value="BLUF_domain"/>
</dbReference>
<evidence type="ECO:0000259" key="1">
    <source>
        <dbReference type="PROSITE" id="PS50925"/>
    </source>
</evidence>
<evidence type="ECO:0000313" key="2">
    <source>
        <dbReference type="EMBL" id="EMI56786.1"/>
    </source>
</evidence>